<dbReference type="GO" id="GO:0052689">
    <property type="term" value="F:carboxylic ester hydrolase activity"/>
    <property type="evidence" value="ECO:0007669"/>
    <property type="project" value="TreeGrafter"/>
</dbReference>
<dbReference type="HOGENOM" id="CLU_033707_2_0_12"/>
<accession>G8QSL6</accession>
<name>G8QSL6_SPHPG</name>
<protein>
    <submittedName>
        <fullName evidence="2">Lysophospholipase</fullName>
    </submittedName>
</protein>
<dbReference type="OrthoDB" id="9809549at2"/>
<organism evidence="2 3">
    <name type="scientific">Sphaerochaeta pleomorpha (strain ATCC BAA-1885 / DSM 22778 / Grapes)</name>
    <dbReference type="NCBI Taxonomy" id="158190"/>
    <lineage>
        <taxon>Bacteria</taxon>
        <taxon>Pseudomonadati</taxon>
        <taxon>Spirochaetota</taxon>
        <taxon>Spirochaetia</taxon>
        <taxon>Spirochaetales</taxon>
        <taxon>Sphaerochaetaceae</taxon>
        <taxon>Sphaerochaeta</taxon>
    </lineage>
</organism>
<evidence type="ECO:0000259" key="1">
    <source>
        <dbReference type="Pfam" id="PF12146"/>
    </source>
</evidence>
<reference evidence="2 3" key="1">
    <citation type="submission" date="2011-11" db="EMBL/GenBank/DDBJ databases">
        <title>Complete sequence of Spirochaeta sp. grapes.</title>
        <authorList>
            <consortium name="US DOE Joint Genome Institute"/>
            <person name="Lucas S."/>
            <person name="Han J."/>
            <person name="Lapidus A."/>
            <person name="Cheng J.-F."/>
            <person name="Goodwin L."/>
            <person name="Pitluck S."/>
            <person name="Peters L."/>
            <person name="Ovchinnikova G."/>
            <person name="Munk A.C."/>
            <person name="Detter J.C."/>
            <person name="Han C."/>
            <person name="Tapia R."/>
            <person name="Land M."/>
            <person name="Hauser L."/>
            <person name="Kyrpides N."/>
            <person name="Ivanova N."/>
            <person name="Pagani I."/>
            <person name="Ritalahtilisa K."/>
            <person name="Loeffler F."/>
            <person name="Woyke T."/>
        </authorList>
    </citation>
    <scope>NUCLEOTIDE SEQUENCE [LARGE SCALE GENOMIC DNA]</scope>
    <source>
        <strain evidence="3">ATCC BAA-1885 / DSM 22778 / Grapes</strain>
    </source>
</reference>
<dbReference type="InterPro" id="IPR022742">
    <property type="entry name" value="Hydrolase_4"/>
</dbReference>
<gene>
    <name evidence="2" type="ordered locus">SpiGrapes_1159</name>
</gene>
<dbReference type="eggNOG" id="COG1073">
    <property type="taxonomic scope" value="Bacteria"/>
</dbReference>
<dbReference type="PANTHER" id="PTHR43265:SF1">
    <property type="entry name" value="ESTERASE ESTD"/>
    <property type="match status" value="1"/>
</dbReference>
<dbReference type="AlphaFoldDB" id="G8QSL6"/>
<dbReference type="PROSITE" id="PS51257">
    <property type="entry name" value="PROKAR_LIPOPROTEIN"/>
    <property type="match status" value="1"/>
</dbReference>
<proteinExistence type="predicted"/>
<dbReference type="eggNOG" id="COG1506">
    <property type="taxonomic scope" value="Bacteria"/>
</dbReference>
<evidence type="ECO:0000313" key="3">
    <source>
        <dbReference type="Proteomes" id="UP000005632"/>
    </source>
</evidence>
<evidence type="ECO:0000313" key="2">
    <source>
        <dbReference type="EMBL" id="AEV28977.1"/>
    </source>
</evidence>
<dbReference type="InterPro" id="IPR029058">
    <property type="entry name" value="AB_hydrolase_fold"/>
</dbReference>
<dbReference type="RefSeq" id="WP_014269826.1">
    <property type="nucleotide sequence ID" value="NC_016633.1"/>
</dbReference>
<dbReference type="EMBL" id="CP003155">
    <property type="protein sequence ID" value="AEV28977.1"/>
    <property type="molecule type" value="Genomic_DNA"/>
</dbReference>
<feature type="domain" description="Serine aminopeptidase S33" evidence="1">
    <location>
        <begin position="215"/>
        <end position="445"/>
    </location>
</feature>
<sequence>MKGNRLGSLLFLIAILLSFVSCTSVEKAEVLPPEIPEEVKTVPDITGWWEGSLPLPGDIQLLLQFEVVTAPDGYSSFLSIRQQAIDSLQVHTTVFDEATGSITFDIAALQATFTGLLDATASPNTIEGTFSQGGALLPLVLEKNHTVSHRLQEVVAPYPYISEDVSIPTANGFSLAGTITRPDDKAKHPCVILVTGSGLQDRNEEILGHKPFLVIADALTKAGIVVIRYDDRGFAQSGGDGKNATSLDFADDAASVLSFLKTKEYVQQDTIGVLGHSEGAIIAGILAADNPSVAFVILLSGPGLAGMDLVLQQTRALVQGQGFSEEQIEAIIATNKKLYTTALDSSVSLEARKLSLEAMLMASGYPAEKALEQVNALLSPWYLTFLALDPVTYFSRVSCPVLIVSGTKDLQVPTERNVSSLQQALASNGNMEVSVKVLDGLNHLLQPAITGQPTEYETIETTIDPSVLSLLSSWILSVTN</sequence>
<dbReference type="Pfam" id="PF12146">
    <property type="entry name" value="Hydrolase_4"/>
    <property type="match status" value="1"/>
</dbReference>
<dbReference type="Gene3D" id="3.40.50.1820">
    <property type="entry name" value="alpha/beta hydrolase"/>
    <property type="match status" value="1"/>
</dbReference>
<dbReference type="PANTHER" id="PTHR43265">
    <property type="entry name" value="ESTERASE ESTD"/>
    <property type="match status" value="1"/>
</dbReference>
<dbReference type="STRING" id="158190.SpiGrapes_1159"/>
<dbReference type="Proteomes" id="UP000005632">
    <property type="component" value="Chromosome"/>
</dbReference>
<keyword evidence="3" id="KW-1185">Reference proteome</keyword>
<dbReference type="SUPFAM" id="SSF53474">
    <property type="entry name" value="alpha/beta-Hydrolases"/>
    <property type="match status" value="1"/>
</dbReference>
<dbReference type="InterPro" id="IPR053145">
    <property type="entry name" value="AB_hydrolase_Est10"/>
</dbReference>
<dbReference type="KEGG" id="sgp:SpiGrapes_1159"/>